<keyword evidence="2" id="KW-0012">Acyltransferase</keyword>
<dbReference type="InterPro" id="IPR000182">
    <property type="entry name" value="GNAT_dom"/>
</dbReference>
<reference evidence="3" key="1">
    <citation type="journal article" date="2019" name="Int. J. Syst. Evol. Microbiol.">
        <title>The Global Catalogue of Microorganisms (GCM) 10K type strain sequencing project: providing services to taxonomists for standard genome sequencing and annotation.</title>
        <authorList>
            <consortium name="The Broad Institute Genomics Platform"/>
            <consortium name="The Broad Institute Genome Sequencing Center for Infectious Disease"/>
            <person name="Wu L."/>
            <person name="Ma J."/>
        </authorList>
    </citation>
    <scope>NUCLEOTIDE SEQUENCE [LARGE SCALE GENOMIC DNA]</scope>
    <source>
        <strain evidence="3">CCUG 49339</strain>
    </source>
</reference>
<dbReference type="Gene3D" id="3.40.630.30">
    <property type="match status" value="1"/>
</dbReference>
<sequence length="181" mass="21257">MKTMLIRRPTVEDVIELETFFRTVITDTFQREGIGDLVEDMEDEMKAKINYLNRDIRSHGKDRYFLLAMNNKKIIGTIEYGPASELINSCTDHALKELMEVGTIFVHPNYQRQGVGNRLLKEMYITLKNKGIGEFCLDSGYQQAQTIWKKKFGEPDYVIKDYWGDGFHHMIWRINVHDYLP</sequence>
<evidence type="ECO:0000313" key="2">
    <source>
        <dbReference type="EMBL" id="MFD1739600.1"/>
    </source>
</evidence>
<evidence type="ECO:0000313" key="3">
    <source>
        <dbReference type="Proteomes" id="UP001597214"/>
    </source>
</evidence>
<comment type="caution">
    <text evidence="2">The sequence shown here is derived from an EMBL/GenBank/DDBJ whole genome shotgun (WGS) entry which is preliminary data.</text>
</comment>
<evidence type="ECO:0000259" key="1">
    <source>
        <dbReference type="PROSITE" id="PS51186"/>
    </source>
</evidence>
<organism evidence="2 3">
    <name type="scientific">Bacillus salitolerans</name>
    <dbReference type="NCBI Taxonomy" id="1437434"/>
    <lineage>
        <taxon>Bacteria</taxon>
        <taxon>Bacillati</taxon>
        <taxon>Bacillota</taxon>
        <taxon>Bacilli</taxon>
        <taxon>Bacillales</taxon>
        <taxon>Bacillaceae</taxon>
        <taxon>Bacillus</taxon>
    </lineage>
</organism>
<dbReference type="SUPFAM" id="SSF55729">
    <property type="entry name" value="Acyl-CoA N-acyltransferases (Nat)"/>
    <property type="match status" value="1"/>
</dbReference>
<dbReference type="Pfam" id="PF00583">
    <property type="entry name" value="Acetyltransf_1"/>
    <property type="match status" value="1"/>
</dbReference>
<dbReference type="PROSITE" id="PS51186">
    <property type="entry name" value="GNAT"/>
    <property type="match status" value="1"/>
</dbReference>
<dbReference type="InterPro" id="IPR016181">
    <property type="entry name" value="Acyl_CoA_acyltransferase"/>
</dbReference>
<dbReference type="GO" id="GO:0016746">
    <property type="term" value="F:acyltransferase activity"/>
    <property type="evidence" value="ECO:0007669"/>
    <property type="project" value="UniProtKB-KW"/>
</dbReference>
<proteinExistence type="predicted"/>
<keyword evidence="2" id="KW-0808">Transferase</keyword>
<keyword evidence="3" id="KW-1185">Reference proteome</keyword>
<protein>
    <submittedName>
        <fullName evidence="2">GNAT family N-acetyltransferase</fullName>
        <ecNumber evidence="2">2.3.1.-</ecNumber>
    </submittedName>
</protein>
<name>A0ABW4LZN4_9BACI</name>
<dbReference type="CDD" id="cd04301">
    <property type="entry name" value="NAT_SF"/>
    <property type="match status" value="1"/>
</dbReference>
<dbReference type="EMBL" id="JBHUEM010000055">
    <property type="protein sequence ID" value="MFD1739600.1"/>
    <property type="molecule type" value="Genomic_DNA"/>
</dbReference>
<dbReference type="RefSeq" id="WP_377930840.1">
    <property type="nucleotide sequence ID" value="NZ_JBHUEM010000055.1"/>
</dbReference>
<dbReference type="Proteomes" id="UP001597214">
    <property type="component" value="Unassembled WGS sequence"/>
</dbReference>
<gene>
    <name evidence="2" type="ORF">ACFSCX_24255</name>
</gene>
<dbReference type="EC" id="2.3.1.-" evidence="2"/>
<feature type="domain" description="N-acetyltransferase" evidence="1">
    <location>
        <begin position="4"/>
        <end position="177"/>
    </location>
</feature>
<accession>A0ABW4LZN4</accession>